<reference evidence="1 2" key="1">
    <citation type="journal article" date="2016" name="Int. J. Syst. Evol. Microbiol.">
        <title>Agromyces aureus sp. nov., isolated from the rhizosphere of Salix caprea L. grown in a heavy-metal-contaminated soil.</title>
        <authorList>
            <person name="Corretto E."/>
            <person name="Antonielli L."/>
            <person name="Sessitsch A."/>
            <person name="Compant S."/>
            <person name="Gorfer M."/>
            <person name="Kuffner M."/>
            <person name="Brader G."/>
        </authorList>
    </citation>
    <scope>NUCLEOTIDE SEQUENCE [LARGE SCALE GENOMIC DNA]</scope>
    <source>
        <strain evidence="1 2">AR33</strain>
    </source>
</reference>
<dbReference type="KEGG" id="agy:ATC03_08715"/>
<dbReference type="EMBL" id="CP013979">
    <property type="protein sequence ID" value="ANJ26782.1"/>
    <property type="molecule type" value="Genomic_DNA"/>
</dbReference>
<evidence type="ECO:0000313" key="1">
    <source>
        <dbReference type="EMBL" id="ANJ26782.1"/>
    </source>
</evidence>
<protein>
    <submittedName>
        <fullName evidence="1">Uncharacterized protein</fullName>
    </submittedName>
</protein>
<dbReference type="STRING" id="453304.ATC03_08715"/>
<evidence type="ECO:0000313" key="2">
    <source>
        <dbReference type="Proteomes" id="UP000078437"/>
    </source>
</evidence>
<dbReference type="AlphaFoldDB" id="A0A191WEY3"/>
<gene>
    <name evidence="1" type="ORF">ATC03_08715</name>
</gene>
<organism evidence="1 2">
    <name type="scientific">Agromyces aureus</name>
    <dbReference type="NCBI Taxonomy" id="453304"/>
    <lineage>
        <taxon>Bacteria</taxon>
        <taxon>Bacillati</taxon>
        <taxon>Actinomycetota</taxon>
        <taxon>Actinomycetes</taxon>
        <taxon>Micrococcales</taxon>
        <taxon>Microbacteriaceae</taxon>
        <taxon>Agromyces</taxon>
    </lineage>
</organism>
<dbReference type="Proteomes" id="UP000078437">
    <property type="component" value="Chromosome"/>
</dbReference>
<name>A0A191WEY3_9MICO</name>
<proteinExistence type="predicted"/>
<reference evidence="2" key="2">
    <citation type="submission" date="2016-01" db="EMBL/GenBank/DDBJ databases">
        <title>Complete genome sequence of Agromyces aureus AR33T and comparison with related organisms.</title>
        <authorList>
            <person name="Corretto E."/>
            <person name="Antonielli L."/>
            <person name="Sessitsch A."/>
            <person name="Brader G."/>
        </authorList>
    </citation>
    <scope>NUCLEOTIDE SEQUENCE [LARGE SCALE GENOMIC DNA]</scope>
    <source>
        <strain evidence="2">AR33</strain>
    </source>
</reference>
<keyword evidence="2" id="KW-1185">Reference proteome</keyword>
<accession>A0A191WEY3</accession>
<sequence>MMSTLDAENTSAQVTDDLIRRLREATPPPTFDRLVHGDWFTAVPAPVPASHAVGHGVVGVPMRHRRATRLRLWWRRLVTRDVTRDARLLADLNDRSGL</sequence>